<protein>
    <submittedName>
        <fullName evidence="1">Uncharacterized protein</fullName>
    </submittedName>
</protein>
<dbReference type="EMBL" id="JFHN01000041">
    <property type="protein sequence ID" value="EXU75999.1"/>
    <property type="molecule type" value="Genomic_DNA"/>
</dbReference>
<comment type="caution">
    <text evidence="1">The sequence shown here is derived from an EMBL/GenBank/DDBJ whole genome shotgun (WGS) entry which is preliminary data.</text>
</comment>
<dbReference type="Proteomes" id="UP000019918">
    <property type="component" value="Unassembled WGS sequence"/>
</dbReference>
<proteinExistence type="predicted"/>
<gene>
    <name evidence="1" type="ORF">BG55_08010</name>
</gene>
<keyword evidence="2" id="KW-1185">Reference proteome</keyword>
<organism evidence="1 2">
    <name type="scientific">Erwinia mallotivora</name>
    <dbReference type="NCBI Taxonomy" id="69222"/>
    <lineage>
        <taxon>Bacteria</taxon>
        <taxon>Pseudomonadati</taxon>
        <taxon>Pseudomonadota</taxon>
        <taxon>Gammaproteobacteria</taxon>
        <taxon>Enterobacterales</taxon>
        <taxon>Erwiniaceae</taxon>
        <taxon>Erwinia</taxon>
    </lineage>
</organism>
<evidence type="ECO:0000313" key="2">
    <source>
        <dbReference type="Proteomes" id="UP000019918"/>
    </source>
</evidence>
<reference evidence="1 2" key="1">
    <citation type="submission" date="2014-02" db="EMBL/GenBank/DDBJ databases">
        <title>Draft genome of Erwinia mallotivora strain BT-MARDI, a papaya dieback pathogen.</title>
        <authorList>
            <person name="Redzuan R."/>
            <person name="Abu Bakar N."/>
            <person name="Badrun R."/>
            <person name="Mohd Raih M.F."/>
            <person name="Rozano L."/>
            <person name="Mat Amin N."/>
        </authorList>
    </citation>
    <scope>NUCLEOTIDE SEQUENCE [LARGE SCALE GENOMIC DNA]</scope>
    <source>
        <strain evidence="1 2">BT-MARDI</strain>
    </source>
</reference>
<name>A0A014MD54_9GAMM</name>
<accession>A0A014MD54</accession>
<dbReference type="RefSeq" id="WP_034936094.1">
    <property type="nucleotide sequence ID" value="NZ_JFHN01000041.1"/>
</dbReference>
<evidence type="ECO:0000313" key="1">
    <source>
        <dbReference type="EMBL" id="EXU75999.1"/>
    </source>
</evidence>
<dbReference type="OrthoDB" id="9773249at2"/>
<dbReference type="STRING" id="69222.BG55_08010"/>
<dbReference type="AlphaFoldDB" id="A0A014MD54"/>
<sequence length="193" mass="22526">MSIKNYPMVRMNQRNFLLSVKPEWHTRLFPDSILNNEDESIIKDVSHTNSIHKVYLAGMKGMDNLQAGDNLLIYRTTDQPNMAYYRAVATSVCVVEEYKNINEFSSIDEFKSYCAPYSVFTDSELGLLYRRKNYPHVVKFSYNFPLKKRIIRKELMEITGYDNSNYWGFLRLSDAHLRAILEAGEVNESLIVN</sequence>